<comment type="caution">
    <text evidence="2">The sequence shown here is derived from an EMBL/GenBank/DDBJ whole genome shotgun (WGS) entry which is preliminary data.</text>
</comment>
<evidence type="ECO:0000256" key="1">
    <source>
        <dbReference type="SAM" id="Phobius"/>
    </source>
</evidence>
<keyword evidence="1" id="KW-1133">Transmembrane helix</keyword>
<keyword evidence="1" id="KW-0812">Transmembrane</keyword>
<dbReference type="Proteomes" id="UP001501480">
    <property type="component" value="Unassembled WGS sequence"/>
</dbReference>
<gene>
    <name evidence="2" type="ORF">GCM10009821_22360</name>
</gene>
<protein>
    <recommendedName>
        <fullName evidence="4">DUF485 domain-containing protein</fullName>
    </recommendedName>
</protein>
<proteinExistence type="predicted"/>
<dbReference type="EMBL" id="BAAAPY010000008">
    <property type="protein sequence ID" value="GAA2081283.1"/>
    <property type="molecule type" value="Genomic_DNA"/>
</dbReference>
<keyword evidence="3" id="KW-1185">Reference proteome</keyword>
<evidence type="ECO:0000313" key="2">
    <source>
        <dbReference type="EMBL" id="GAA2081283.1"/>
    </source>
</evidence>
<sequence length="135" mass="14812">MTAPERPTGRVRITSPLAHAPAHQRRSAAQEIEESSTVGAVYVRSLMRAQRRAAVGTVVLAAVSIGLLPIIFWTDLALRSWHVGPVPLVWLALGVGVYPWVWLLGRANVARTERNERTFAALMESPTDPRGPEAR</sequence>
<evidence type="ECO:0008006" key="4">
    <source>
        <dbReference type="Google" id="ProtNLM"/>
    </source>
</evidence>
<keyword evidence="1" id="KW-0472">Membrane</keyword>
<accession>A0ABN2W1V0</accession>
<evidence type="ECO:0000313" key="3">
    <source>
        <dbReference type="Proteomes" id="UP001501480"/>
    </source>
</evidence>
<name>A0ABN2W1V0_9ACTN</name>
<feature type="transmembrane region" description="Helical" evidence="1">
    <location>
        <begin position="86"/>
        <end position="105"/>
    </location>
</feature>
<feature type="transmembrane region" description="Helical" evidence="1">
    <location>
        <begin position="53"/>
        <end position="74"/>
    </location>
</feature>
<dbReference type="RefSeq" id="WP_344328416.1">
    <property type="nucleotide sequence ID" value="NZ_BAAAPY010000008.1"/>
</dbReference>
<organism evidence="2 3">
    <name type="scientific">Aeromicrobium halocynthiae</name>
    <dbReference type="NCBI Taxonomy" id="560557"/>
    <lineage>
        <taxon>Bacteria</taxon>
        <taxon>Bacillati</taxon>
        <taxon>Actinomycetota</taxon>
        <taxon>Actinomycetes</taxon>
        <taxon>Propionibacteriales</taxon>
        <taxon>Nocardioidaceae</taxon>
        <taxon>Aeromicrobium</taxon>
    </lineage>
</organism>
<reference evidence="2 3" key="1">
    <citation type="journal article" date="2019" name="Int. J. Syst. Evol. Microbiol.">
        <title>The Global Catalogue of Microorganisms (GCM) 10K type strain sequencing project: providing services to taxonomists for standard genome sequencing and annotation.</title>
        <authorList>
            <consortium name="The Broad Institute Genomics Platform"/>
            <consortium name="The Broad Institute Genome Sequencing Center for Infectious Disease"/>
            <person name="Wu L."/>
            <person name="Ma J."/>
        </authorList>
    </citation>
    <scope>NUCLEOTIDE SEQUENCE [LARGE SCALE GENOMIC DNA]</scope>
    <source>
        <strain evidence="2 3">JCM 15749</strain>
    </source>
</reference>